<sequence>MNAPSKFFDTTPMGRILNRFTGDITITDQTLYMLWILVVSMWIMFVGQIVIIAIDTVWFLIIGEPALLLFFLLIERARKLGIPHTPELMYHLIQICIALLREFLMLFVHKASQEIMILTIEPLQKSRWIQRSNIISQCFHLDIDQHTTTLHKCDRLKPSNEEDYPDRIHATHDPINTGPLGAKNSIYTNHYKNSDGLNDLILQYRPKRCIEPVGPNAPWISHTQYIHDRKKCY</sequence>
<keyword evidence="3" id="KW-0547">Nucleotide-binding</keyword>
<accession>A0A5J4X1F2</accession>
<evidence type="ECO:0000256" key="4">
    <source>
        <dbReference type="ARBA" id="ARBA00022840"/>
    </source>
</evidence>
<evidence type="ECO:0000256" key="6">
    <source>
        <dbReference type="ARBA" id="ARBA00023136"/>
    </source>
</evidence>
<reference evidence="9 10" key="1">
    <citation type="submission" date="2019-03" db="EMBL/GenBank/DDBJ databases">
        <title>Single cell metagenomics reveals metabolic interactions within the superorganism composed of flagellate Streblomastix strix and complex community of Bacteroidetes bacteria on its surface.</title>
        <authorList>
            <person name="Treitli S.C."/>
            <person name="Kolisko M."/>
            <person name="Husnik F."/>
            <person name="Keeling P."/>
            <person name="Hampl V."/>
        </authorList>
    </citation>
    <scope>NUCLEOTIDE SEQUENCE [LARGE SCALE GENOMIC DNA]</scope>
    <source>
        <strain evidence="9">ST1C</strain>
    </source>
</reference>
<dbReference type="PANTHER" id="PTHR24223">
    <property type="entry name" value="ATP-BINDING CASSETTE SUB-FAMILY C"/>
    <property type="match status" value="1"/>
</dbReference>
<evidence type="ECO:0000256" key="7">
    <source>
        <dbReference type="SAM" id="Phobius"/>
    </source>
</evidence>
<dbReference type="EMBL" id="SNRW01000461">
    <property type="protein sequence ID" value="KAA6401000.1"/>
    <property type="molecule type" value="Genomic_DNA"/>
</dbReference>
<gene>
    <name evidence="9" type="ORF">EZS28_003467</name>
</gene>
<feature type="transmembrane region" description="Helical" evidence="7">
    <location>
        <begin position="57"/>
        <end position="76"/>
    </location>
</feature>
<evidence type="ECO:0000256" key="3">
    <source>
        <dbReference type="ARBA" id="ARBA00022741"/>
    </source>
</evidence>
<keyword evidence="2 7" id="KW-0812">Transmembrane</keyword>
<dbReference type="GO" id="GO:0140359">
    <property type="term" value="F:ABC-type transporter activity"/>
    <property type="evidence" value="ECO:0007669"/>
    <property type="project" value="InterPro"/>
</dbReference>
<evidence type="ECO:0000259" key="8">
    <source>
        <dbReference type="PROSITE" id="PS50929"/>
    </source>
</evidence>
<keyword evidence="1" id="KW-0813">Transport</keyword>
<dbReference type="OrthoDB" id="6500128at2759"/>
<proteinExistence type="predicted"/>
<comment type="caution">
    <text evidence="9">The sequence shown here is derived from an EMBL/GenBank/DDBJ whole genome shotgun (WGS) entry which is preliminary data.</text>
</comment>
<dbReference type="Proteomes" id="UP000324800">
    <property type="component" value="Unassembled WGS sequence"/>
</dbReference>
<protein>
    <recommendedName>
        <fullName evidence="8">ABC transmembrane type-1 domain-containing protein</fullName>
    </recommendedName>
</protein>
<dbReference type="Gene3D" id="1.20.1560.10">
    <property type="entry name" value="ABC transporter type 1, transmembrane domain"/>
    <property type="match status" value="1"/>
</dbReference>
<organism evidence="9 10">
    <name type="scientific">Streblomastix strix</name>
    <dbReference type="NCBI Taxonomy" id="222440"/>
    <lineage>
        <taxon>Eukaryota</taxon>
        <taxon>Metamonada</taxon>
        <taxon>Preaxostyla</taxon>
        <taxon>Oxymonadida</taxon>
        <taxon>Streblomastigidae</taxon>
        <taxon>Streblomastix</taxon>
    </lineage>
</organism>
<dbReference type="PROSITE" id="PS50929">
    <property type="entry name" value="ABC_TM1F"/>
    <property type="match status" value="1"/>
</dbReference>
<keyword evidence="6 7" id="KW-0472">Membrane</keyword>
<feature type="domain" description="ABC transmembrane type-1" evidence="8">
    <location>
        <begin position="1"/>
        <end position="54"/>
    </location>
</feature>
<evidence type="ECO:0000256" key="2">
    <source>
        <dbReference type="ARBA" id="ARBA00022692"/>
    </source>
</evidence>
<dbReference type="InterPro" id="IPR036640">
    <property type="entry name" value="ABC1_TM_sf"/>
</dbReference>
<evidence type="ECO:0000313" key="10">
    <source>
        <dbReference type="Proteomes" id="UP000324800"/>
    </source>
</evidence>
<dbReference type="InterPro" id="IPR050173">
    <property type="entry name" value="ABC_transporter_C-like"/>
</dbReference>
<keyword evidence="5 7" id="KW-1133">Transmembrane helix</keyword>
<dbReference type="GO" id="GO:0016020">
    <property type="term" value="C:membrane"/>
    <property type="evidence" value="ECO:0007669"/>
    <property type="project" value="InterPro"/>
</dbReference>
<dbReference type="InterPro" id="IPR011527">
    <property type="entry name" value="ABC1_TM_dom"/>
</dbReference>
<evidence type="ECO:0000256" key="5">
    <source>
        <dbReference type="ARBA" id="ARBA00022989"/>
    </source>
</evidence>
<evidence type="ECO:0000256" key="1">
    <source>
        <dbReference type="ARBA" id="ARBA00022448"/>
    </source>
</evidence>
<feature type="transmembrane region" description="Helical" evidence="7">
    <location>
        <begin position="31"/>
        <end position="51"/>
    </location>
</feature>
<dbReference type="AlphaFoldDB" id="A0A5J4X1F2"/>
<dbReference type="GO" id="GO:0005524">
    <property type="term" value="F:ATP binding"/>
    <property type="evidence" value="ECO:0007669"/>
    <property type="project" value="UniProtKB-KW"/>
</dbReference>
<evidence type="ECO:0000313" key="9">
    <source>
        <dbReference type="EMBL" id="KAA6401000.1"/>
    </source>
</evidence>
<name>A0A5J4X1F2_9EUKA</name>
<keyword evidence="4" id="KW-0067">ATP-binding</keyword>
<dbReference type="SUPFAM" id="SSF90123">
    <property type="entry name" value="ABC transporter transmembrane region"/>
    <property type="match status" value="1"/>
</dbReference>